<keyword evidence="1" id="KW-1133">Transmembrane helix</keyword>
<protein>
    <recommendedName>
        <fullName evidence="4">EamA domain-containing protein</fullName>
    </recommendedName>
</protein>
<organism evidence="2 3">
    <name type="scientific">Candidatus Roizmanbacteria bacterium RIFCSPLOWO2_01_FULL_44_13</name>
    <dbReference type="NCBI Taxonomy" id="1802069"/>
    <lineage>
        <taxon>Bacteria</taxon>
        <taxon>Candidatus Roizmaniibacteriota</taxon>
    </lineage>
</organism>
<evidence type="ECO:0000313" key="2">
    <source>
        <dbReference type="EMBL" id="OGK52758.1"/>
    </source>
</evidence>
<proteinExistence type="predicted"/>
<dbReference type="EMBL" id="MGAT01000015">
    <property type="protein sequence ID" value="OGK52758.1"/>
    <property type="molecule type" value="Genomic_DNA"/>
</dbReference>
<reference evidence="2 3" key="1">
    <citation type="journal article" date="2016" name="Nat. Commun.">
        <title>Thousands of microbial genomes shed light on interconnected biogeochemical processes in an aquifer system.</title>
        <authorList>
            <person name="Anantharaman K."/>
            <person name="Brown C.T."/>
            <person name="Hug L.A."/>
            <person name="Sharon I."/>
            <person name="Castelle C.J."/>
            <person name="Probst A.J."/>
            <person name="Thomas B.C."/>
            <person name="Singh A."/>
            <person name="Wilkins M.J."/>
            <person name="Karaoz U."/>
            <person name="Brodie E.L."/>
            <person name="Williams K.H."/>
            <person name="Hubbard S.S."/>
            <person name="Banfield J.F."/>
        </authorList>
    </citation>
    <scope>NUCLEOTIDE SEQUENCE [LARGE SCALE GENOMIC DNA]</scope>
</reference>
<evidence type="ECO:0000256" key="1">
    <source>
        <dbReference type="SAM" id="Phobius"/>
    </source>
</evidence>
<accession>A0A1F7JAX5</accession>
<name>A0A1F7JAX5_9BACT</name>
<dbReference type="Proteomes" id="UP000178857">
    <property type="component" value="Unassembled WGS sequence"/>
</dbReference>
<feature type="transmembrane region" description="Helical" evidence="1">
    <location>
        <begin position="32"/>
        <end position="54"/>
    </location>
</feature>
<keyword evidence="1" id="KW-0472">Membrane</keyword>
<feature type="transmembrane region" description="Helical" evidence="1">
    <location>
        <begin position="60"/>
        <end position="77"/>
    </location>
</feature>
<keyword evidence="1" id="KW-0812">Transmembrane</keyword>
<evidence type="ECO:0008006" key="4">
    <source>
        <dbReference type="Google" id="ProtNLM"/>
    </source>
</evidence>
<comment type="caution">
    <text evidence="2">The sequence shown here is derived from an EMBL/GenBank/DDBJ whole genome shotgun (WGS) entry which is preliminary data.</text>
</comment>
<dbReference type="AlphaFoldDB" id="A0A1F7JAX5"/>
<feature type="transmembrane region" description="Helical" evidence="1">
    <location>
        <begin position="6"/>
        <end position="25"/>
    </location>
</feature>
<sequence>MSWVFYILVANILFAATQIFDKYFNSKKIKNVYSYIVLLNAGAVIFVLSVSYIIRDSFVLNSSFFWAALSGGFYFVMDFTL</sequence>
<gene>
    <name evidence="2" type="ORF">A2970_00175</name>
</gene>
<dbReference type="STRING" id="1802069.A2970_00175"/>
<evidence type="ECO:0000313" key="3">
    <source>
        <dbReference type="Proteomes" id="UP000178857"/>
    </source>
</evidence>